<evidence type="ECO:0008006" key="3">
    <source>
        <dbReference type="Google" id="ProtNLM"/>
    </source>
</evidence>
<protein>
    <recommendedName>
        <fullName evidence="3">Phage integrase family protein</fullName>
    </recommendedName>
</protein>
<dbReference type="SUPFAM" id="SSF56349">
    <property type="entry name" value="DNA breaking-rejoining enzymes"/>
    <property type="match status" value="1"/>
</dbReference>
<sequence length="413" mass="46513">MQAADHGLYTRGKYRLEWDRRRDGSLRSPFLQIVWYDPAARRLRSRSTGTEDVQQAENELDAFYLKRERGQAVCGTCGQPLRAGARHLVTDAIADYLVAREGRSSIGSIKPRLAHVTAYLTDTDRLATACEDLDEDWIDAFREWAMEVPIVSPTGIERERTPGTVEASVRQLAAAINFAHGRKDTLFPAAFAAKPPAEVSRTPSYRADIPTLARMFRYCVDPEMAEGEGPKVLERRKRERAQLHRFLQISVATWARPDAAHDVNTDREADQWNTNARALNLNPRGRAQTKKYRPIVPIPRQLAPLLDANKGFYVSVDSVRKAFEAMQDAVGLPRSGEGGLKLIRRSMAHLARQRLGERDWIEGQVMLGHRRPSTSDTYAPFDVGYLAAALRTIEGIIDQIVECVPMAYQMPFV</sequence>
<evidence type="ECO:0000313" key="1">
    <source>
        <dbReference type="EMBL" id="USI71647.1"/>
    </source>
</evidence>
<reference evidence="1" key="1">
    <citation type="journal article" date="2022" name="Toxins">
        <title>Genomic Analysis of Sphingopyxis sp. USTB-05 for Biodegrading Cyanobacterial Hepatotoxins.</title>
        <authorList>
            <person name="Liu C."/>
            <person name="Xu Q."/>
            <person name="Zhao Z."/>
            <person name="Zhang H."/>
            <person name="Liu X."/>
            <person name="Yin C."/>
            <person name="Liu Y."/>
            <person name="Yan H."/>
        </authorList>
    </citation>
    <scope>NUCLEOTIDE SEQUENCE</scope>
    <source>
        <strain evidence="1">NBD5</strain>
    </source>
</reference>
<keyword evidence="2" id="KW-1185">Reference proteome</keyword>
<gene>
    <name evidence="1" type="ORF">LHA26_09895</name>
</gene>
<dbReference type="Proteomes" id="UP001056937">
    <property type="component" value="Chromosome 1"/>
</dbReference>
<dbReference type="EMBL" id="CP084930">
    <property type="protein sequence ID" value="USI71647.1"/>
    <property type="molecule type" value="Genomic_DNA"/>
</dbReference>
<dbReference type="InterPro" id="IPR011010">
    <property type="entry name" value="DNA_brk_join_enz"/>
</dbReference>
<evidence type="ECO:0000313" key="2">
    <source>
        <dbReference type="Proteomes" id="UP001056937"/>
    </source>
</evidence>
<organism evidence="1 2">
    <name type="scientific">Sphingomonas morindae</name>
    <dbReference type="NCBI Taxonomy" id="1541170"/>
    <lineage>
        <taxon>Bacteria</taxon>
        <taxon>Pseudomonadati</taxon>
        <taxon>Pseudomonadota</taxon>
        <taxon>Alphaproteobacteria</taxon>
        <taxon>Sphingomonadales</taxon>
        <taxon>Sphingomonadaceae</taxon>
        <taxon>Sphingomonas</taxon>
    </lineage>
</organism>
<dbReference type="RefSeq" id="WP_252165460.1">
    <property type="nucleotide sequence ID" value="NZ_CP084930.1"/>
</dbReference>
<name>A0ABY4X422_9SPHN</name>
<proteinExistence type="predicted"/>
<accession>A0ABY4X422</accession>